<organism evidence="2">
    <name type="scientific">uncultured Caudovirales phage</name>
    <dbReference type="NCBI Taxonomy" id="2100421"/>
    <lineage>
        <taxon>Viruses</taxon>
        <taxon>Duplodnaviria</taxon>
        <taxon>Heunggongvirae</taxon>
        <taxon>Uroviricota</taxon>
        <taxon>Caudoviricetes</taxon>
        <taxon>Peduoviridae</taxon>
        <taxon>Maltschvirus</taxon>
        <taxon>Maltschvirus maltsch</taxon>
    </lineage>
</organism>
<name>A0A6J7X738_9CAUD</name>
<dbReference type="EMBL" id="LR798303">
    <property type="protein sequence ID" value="CAB5223073.1"/>
    <property type="molecule type" value="Genomic_DNA"/>
</dbReference>
<protein>
    <submittedName>
        <fullName evidence="2">Uncharacterized protein</fullName>
    </submittedName>
</protein>
<feature type="region of interest" description="Disordered" evidence="1">
    <location>
        <begin position="61"/>
        <end position="84"/>
    </location>
</feature>
<reference evidence="2" key="1">
    <citation type="submission" date="2020-05" db="EMBL/GenBank/DDBJ databases">
        <authorList>
            <person name="Chiriac C."/>
            <person name="Salcher M."/>
            <person name="Ghai R."/>
            <person name="Kavagutti S V."/>
        </authorList>
    </citation>
    <scope>NUCLEOTIDE SEQUENCE</scope>
</reference>
<feature type="region of interest" description="Disordered" evidence="1">
    <location>
        <begin position="1"/>
        <end position="27"/>
    </location>
</feature>
<proteinExistence type="predicted"/>
<sequence>MAYEMKDNTGSLFANDKREKETHANARGSAVIDGKHYFVDAWTNTTNDGKKYQSLKFKLKDKQPEQGGGGFAPVHQDLSDDVPF</sequence>
<evidence type="ECO:0000313" key="2">
    <source>
        <dbReference type="EMBL" id="CAB5223073.1"/>
    </source>
</evidence>
<feature type="compositionally biased region" description="Basic and acidic residues" evidence="1">
    <location>
        <begin position="15"/>
        <end position="24"/>
    </location>
</feature>
<accession>A0A6J7X738</accession>
<gene>
    <name evidence="2" type="ORF">UFOVP368_54</name>
</gene>
<evidence type="ECO:0000256" key="1">
    <source>
        <dbReference type="SAM" id="MobiDB-lite"/>
    </source>
</evidence>